<evidence type="ECO:0000313" key="2">
    <source>
        <dbReference type="EMBL" id="MFC5403648.1"/>
    </source>
</evidence>
<keyword evidence="3" id="KW-1185">Reference proteome</keyword>
<dbReference type="Proteomes" id="UP001596113">
    <property type="component" value="Unassembled WGS sequence"/>
</dbReference>
<comment type="caution">
    <text evidence="2">The sequence shown here is derived from an EMBL/GenBank/DDBJ whole genome shotgun (WGS) entry which is preliminary data.</text>
</comment>
<feature type="region of interest" description="Disordered" evidence="1">
    <location>
        <begin position="1"/>
        <end position="45"/>
    </location>
</feature>
<gene>
    <name evidence="2" type="ORF">ACFPOF_12970</name>
</gene>
<dbReference type="RefSeq" id="WP_378133219.1">
    <property type="nucleotide sequence ID" value="NZ_JBHSMI010000025.1"/>
</dbReference>
<reference evidence="3" key="1">
    <citation type="journal article" date="2019" name="Int. J. Syst. Evol. Microbiol.">
        <title>The Global Catalogue of Microorganisms (GCM) 10K type strain sequencing project: providing services to taxonomists for standard genome sequencing and annotation.</title>
        <authorList>
            <consortium name="The Broad Institute Genomics Platform"/>
            <consortium name="The Broad Institute Genome Sequencing Center for Infectious Disease"/>
            <person name="Wu L."/>
            <person name="Ma J."/>
        </authorList>
    </citation>
    <scope>NUCLEOTIDE SEQUENCE [LARGE SCALE GENOMIC DNA]</scope>
    <source>
        <strain evidence="3">CGMCC 1.18575</strain>
    </source>
</reference>
<organism evidence="2 3">
    <name type="scientific">Cohnella soli</name>
    <dbReference type="NCBI Taxonomy" id="425005"/>
    <lineage>
        <taxon>Bacteria</taxon>
        <taxon>Bacillati</taxon>
        <taxon>Bacillota</taxon>
        <taxon>Bacilli</taxon>
        <taxon>Bacillales</taxon>
        <taxon>Paenibacillaceae</taxon>
        <taxon>Cohnella</taxon>
    </lineage>
</organism>
<sequence>MANPQGARNEMGRGASSGRNNDKGLKMNKMIKYPPSMNGINKNLP</sequence>
<accession>A0ABW0HRB1</accession>
<evidence type="ECO:0000313" key="3">
    <source>
        <dbReference type="Proteomes" id="UP001596113"/>
    </source>
</evidence>
<evidence type="ECO:0000256" key="1">
    <source>
        <dbReference type="SAM" id="MobiDB-lite"/>
    </source>
</evidence>
<proteinExistence type="predicted"/>
<dbReference type="EMBL" id="JBHSMI010000025">
    <property type="protein sequence ID" value="MFC5403648.1"/>
    <property type="molecule type" value="Genomic_DNA"/>
</dbReference>
<protein>
    <submittedName>
        <fullName evidence="2">Uncharacterized protein</fullName>
    </submittedName>
</protein>
<name>A0ABW0HRB1_9BACL</name>